<dbReference type="InterPro" id="IPR002523">
    <property type="entry name" value="MgTranspt_CorA/ZnTranspt_ZntB"/>
</dbReference>
<evidence type="ECO:0000313" key="8">
    <source>
        <dbReference type="Proteomes" id="UP000504636"/>
    </source>
</evidence>
<dbReference type="GO" id="GO:0000287">
    <property type="term" value="F:magnesium ion binding"/>
    <property type="evidence" value="ECO:0007669"/>
    <property type="project" value="TreeGrafter"/>
</dbReference>
<comment type="subcellular location">
    <subcellularLocation>
        <location evidence="1">Cell membrane</location>
        <topology evidence="1">Multi-pass membrane protein</topology>
    </subcellularLocation>
</comment>
<dbReference type="EMBL" id="MU003718">
    <property type="protein sequence ID" value="KAF2803377.1"/>
    <property type="molecule type" value="Genomic_DNA"/>
</dbReference>
<dbReference type="RefSeq" id="XP_033570341.1">
    <property type="nucleotide sequence ID" value="XM_033712979.1"/>
</dbReference>
<accession>A0A6A6Y6E8</accession>
<dbReference type="PANTHER" id="PTHR46494">
    <property type="entry name" value="CORA FAMILY METAL ION TRANSPORTER (EUROFUNG)"/>
    <property type="match status" value="1"/>
</dbReference>
<sequence>MALPSWRALHRDMDIRQLYSAHLSSLRYNASQRPSKRILRELCLLEEETEVIGSIFSQQNNALKTLREVLDNSSYRITDRVRINAFERIEEPLFEGMAAAYCDTKKAIKQLQDQIHKATQVLRYNIEIAEEGSSKAIMAFTLVTLVFLPLSFVASLLGMSAADIRSMKNTQLLFWEIALPLTAVIGSVCLLVAYRGAELGERIGELRETMRKGRSRRSEMALAPTQSRRRTEEDADGTMSNPLKAPSTLKRRKTAG</sequence>
<protein>
    <submittedName>
        <fullName evidence="7 9">Uncharacterized protein</fullName>
    </submittedName>
</protein>
<dbReference type="GO" id="GO:0005886">
    <property type="term" value="C:plasma membrane"/>
    <property type="evidence" value="ECO:0007669"/>
    <property type="project" value="UniProtKB-SubCell"/>
</dbReference>
<keyword evidence="8" id="KW-1185">Reference proteome</keyword>
<gene>
    <name evidence="7 9" type="ORF">BDZ99DRAFT_171684</name>
</gene>
<dbReference type="GeneID" id="54453872"/>
<reference evidence="7 9" key="1">
    <citation type="journal article" date="2020" name="Stud. Mycol.">
        <title>101 Dothideomycetes genomes: a test case for predicting lifestyles and emergence of pathogens.</title>
        <authorList>
            <person name="Haridas S."/>
            <person name="Albert R."/>
            <person name="Binder M."/>
            <person name="Bloem J."/>
            <person name="Labutti K."/>
            <person name="Salamov A."/>
            <person name="Andreopoulos B."/>
            <person name="Baker S."/>
            <person name="Barry K."/>
            <person name="Bills G."/>
            <person name="Bluhm B."/>
            <person name="Cannon C."/>
            <person name="Castanera R."/>
            <person name="Culley D."/>
            <person name="Daum C."/>
            <person name="Ezra D."/>
            <person name="Gonzalez J."/>
            <person name="Henrissat B."/>
            <person name="Kuo A."/>
            <person name="Liang C."/>
            <person name="Lipzen A."/>
            <person name="Lutzoni F."/>
            <person name="Magnuson J."/>
            <person name="Mondo S."/>
            <person name="Nolan M."/>
            <person name="Ohm R."/>
            <person name="Pangilinan J."/>
            <person name="Park H.-J."/>
            <person name="Ramirez L."/>
            <person name="Alfaro M."/>
            <person name="Sun H."/>
            <person name="Tritt A."/>
            <person name="Yoshinaga Y."/>
            <person name="Zwiers L.-H."/>
            <person name="Turgeon B."/>
            <person name="Goodwin S."/>
            <person name="Spatafora J."/>
            <person name="Crous P."/>
            <person name="Grigoriev I."/>
        </authorList>
    </citation>
    <scope>NUCLEOTIDE SEQUENCE</scope>
    <source>
        <strain evidence="7 9">CBS 304.34</strain>
    </source>
</reference>
<evidence type="ECO:0000256" key="4">
    <source>
        <dbReference type="ARBA" id="ARBA00023136"/>
    </source>
</evidence>
<evidence type="ECO:0000256" key="3">
    <source>
        <dbReference type="ARBA" id="ARBA00022989"/>
    </source>
</evidence>
<feature type="transmembrane region" description="Helical" evidence="6">
    <location>
        <begin position="136"/>
        <end position="160"/>
    </location>
</feature>
<dbReference type="GO" id="GO:0015095">
    <property type="term" value="F:magnesium ion transmembrane transporter activity"/>
    <property type="evidence" value="ECO:0007669"/>
    <property type="project" value="TreeGrafter"/>
</dbReference>
<feature type="region of interest" description="Disordered" evidence="5">
    <location>
        <begin position="210"/>
        <end position="256"/>
    </location>
</feature>
<proteinExistence type="predicted"/>
<reference evidence="9" key="3">
    <citation type="submission" date="2025-04" db="UniProtKB">
        <authorList>
            <consortium name="RefSeq"/>
        </authorList>
    </citation>
    <scope>IDENTIFICATION</scope>
    <source>
        <strain evidence="9">CBS 304.34</strain>
    </source>
</reference>
<evidence type="ECO:0000256" key="6">
    <source>
        <dbReference type="SAM" id="Phobius"/>
    </source>
</evidence>
<dbReference type="AlphaFoldDB" id="A0A6A6Y6E8"/>
<dbReference type="PANTHER" id="PTHR46494:SF1">
    <property type="entry name" value="CORA FAMILY METAL ION TRANSPORTER (EUROFUNG)"/>
    <property type="match status" value="1"/>
</dbReference>
<evidence type="ECO:0000256" key="1">
    <source>
        <dbReference type="ARBA" id="ARBA00004651"/>
    </source>
</evidence>
<evidence type="ECO:0000256" key="5">
    <source>
        <dbReference type="SAM" id="MobiDB-lite"/>
    </source>
</evidence>
<dbReference type="GO" id="GO:0015087">
    <property type="term" value="F:cobalt ion transmembrane transporter activity"/>
    <property type="evidence" value="ECO:0007669"/>
    <property type="project" value="TreeGrafter"/>
</dbReference>
<keyword evidence="2 6" id="KW-0812">Transmembrane</keyword>
<keyword evidence="4 6" id="KW-0472">Membrane</keyword>
<keyword evidence="3 6" id="KW-1133">Transmembrane helix</keyword>
<organism evidence="7">
    <name type="scientific">Mytilinidion resinicola</name>
    <dbReference type="NCBI Taxonomy" id="574789"/>
    <lineage>
        <taxon>Eukaryota</taxon>
        <taxon>Fungi</taxon>
        <taxon>Dikarya</taxon>
        <taxon>Ascomycota</taxon>
        <taxon>Pezizomycotina</taxon>
        <taxon>Dothideomycetes</taxon>
        <taxon>Pleosporomycetidae</taxon>
        <taxon>Mytilinidiales</taxon>
        <taxon>Mytilinidiaceae</taxon>
        <taxon>Mytilinidion</taxon>
    </lineage>
</organism>
<feature type="transmembrane region" description="Helical" evidence="6">
    <location>
        <begin position="172"/>
        <end position="194"/>
    </location>
</feature>
<evidence type="ECO:0000313" key="7">
    <source>
        <dbReference type="EMBL" id="KAF2803377.1"/>
    </source>
</evidence>
<evidence type="ECO:0000256" key="2">
    <source>
        <dbReference type="ARBA" id="ARBA00022692"/>
    </source>
</evidence>
<feature type="compositionally biased region" description="Basic and acidic residues" evidence="5">
    <location>
        <begin position="210"/>
        <end position="219"/>
    </location>
</feature>
<dbReference type="Pfam" id="PF01544">
    <property type="entry name" value="CorA"/>
    <property type="match status" value="1"/>
</dbReference>
<dbReference type="GO" id="GO:0050897">
    <property type="term" value="F:cobalt ion binding"/>
    <property type="evidence" value="ECO:0007669"/>
    <property type="project" value="TreeGrafter"/>
</dbReference>
<dbReference type="Gene3D" id="1.20.58.340">
    <property type="entry name" value="Magnesium transport protein CorA, transmembrane region"/>
    <property type="match status" value="1"/>
</dbReference>
<name>A0A6A6Y6E8_9PEZI</name>
<dbReference type="InterPro" id="IPR045863">
    <property type="entry name" value="CorA_TM1_TM2"/>
</dbReference>
<reference evidence="9" key="2">
    <citation type="submission" date="2020-04" db="EMBL/GenBank/DDBJ databases">
        <authorList>
            <consortium name="NCBI Genome Project"/>
        </authorList>
    </citation>
    <scope>NUCLEOTIDE SEQUENCE</scope>
    <source>
        <strain evidence="9">CBS 304.34</strain>
    </source>
</reference>
<dbReference type="SUPFAM" id="SSF144083">
    <property type="entry name" value="Magnesium transport protein CorA, transmembrane region"/>
    <property type="match status" value="1"/>
</dbReference>
<evidence type="ECO:0000313" key="9">
    <source>
        <dbReference type="RefSeq" id="XP_033570341.1"/>
    </source>
</evidence>
<dbReference type="Proteomes" id="UP000504636">
    <property type="component" value="Unplaced"/>
</dbReference>
<dbReference type="OrthoDB" id="5430750at2759"/>